<dbReference type="Pfam" id="PF04810">
    <property type="entry name" value="zf-Sec23_Sec24"/>
    <property type="match status" value="1"/>
</dbReference>
<evidence type="ECO:0000259" key="8">
    <source>
        <dbReference type="Pfam" id="PF00626"/>
    </source>
</evidence>
<feature type="compositionally biased region" description="Low complexity" evidence="7">
    <location>
        <begin position="150"/>
        <end position="235"/>
    </location>
</feature>
<feature type="domain" description="Zinc finger Sec23/Sec24-type" evidence="9">
    <location>
        <begin position="588"/>
        <end position="626"/>
    </location>
</feature>
<dbReference type="Pfam" id="PF08033">
    <property type="entry name" value="Sec23_BS"/>
    <property type="match status" value="1"/>
</dbReference>
<dbReference type="GO" id="GO:0005789">
    <property type="term" value="C:endoplasmic reticulum membrane"/>
    <property type="evidence" value="ECO:0007669"/>
    <property type="project" value="UniProtKB-SubCell"/>
</dbReference>
<feature type="domain" description="Sec23/Sec24 beta-sandwich" evidence="12">
    <location>
        <begin position="914"/>
        <end position="996"/>
    </location>
</feature>
<dbReference type="InterPro" id="IPR036174">
    <property type="entry name" value="Znf_Sec23_Sec24_sf"/>
</dbReference>
<evidence type="ECO:0000313" key="14">
    <source>
        <dbReference type="Proteomes" id="UP001152798"/>
    </source>
</evidence>
<feature type="compositionally biased region" description="Polar residues" evidence="7">
    <location>
        <begin position="30"/>
        <end position="47"/>
    </location>
</feature>
<dbReference type="CDD" id="cd01479">
    <property type="entry name" value="Sec24-like"/>
    <property type="match status" value="1"/>
</dbReference>
<dbReference type="Pfam" id="PF04811">
    <property type="entry name" value="Sec23_trunk"/>
    <property type="match status" value="1"/>
</dbReference>
<dbReference type="InterPro" id="IPR036465">
    <property type="entry name" value="vWFA_dom_sf"/>
</dbReference>
<dbReference type="AlphaFoldDB" id="A0A9P0HLV5"/>
<dbReference type="PANTHER" id="PTHR13803">
    <property type="entry name" value="SEC24-RELATED PROTEIN"/>
    <property type="match status" value="1"/>
</dbReference>
<keyword evidence="6" id="KW-0968">Cytoplasmic vesicle</keyword>
<evidence type="ECO:0000259" key="9">
    <source>
        <dbReference type="Pfam" id="PF04810"/>
    </source>
</evidence>
<dbReference type="GO" id="GO:0000149">
    <property type="term" value="F:SNARE binding"/>
    <property type="evidence" value="ECO:0007669"/>
    <property type="project" value="TreeGrafter"/>
</dbReference>
<feature type="compositionally biased region" description="Pro residues" evidence="7">
    <location>
        <begin position="236"/>
        <end position="248"/>
    </location>
</feature>
<dbReference type="SUPFAM" id="SSF81995">
    <property type="entry name" value="beta-sandwich domain of Sec23/24"/>
    <property type="match status" value="1"/>
</dbReference>
<dbReference type="EMBL" id="OV725082">
    <property type="protein sequence ID" value="CAH1404107.1"/>
    <property type="molecule type" value="Genomic_DNA"/>
</dbReference>
<dbReference type="GO" id="GO:0030127">
    <property type="term" value="C:COPII vesicle coat"/>
    <property type="evidence" value="ECO:0007669"/>
    <property type="project" value="InterPro"/>
</dbReference>
<comment type="subcellular location">
    <subcellularLocation>
        <location evidence="1">Cytoplasmic vesicle</location>
        <location evidence="1">COPII-coated vesicle membrane</location>
        <topology evidence="1">Peripheral membrane protein</topology>
        <orientation evidence="1">Cytoplasmic side</orientation>
    </subcellularLocation>
    <subcellularLocation>
        <location evidence="2">Endoplasmic reticulum membrane</location>
        <topology evidence="2">Peripheral membrane protein</topology>
        <orientation evidence="2">Cytoplasmic side</orientation>
    </subcellularLocation>
</comment>
<accession>A0A9P0HLV5</accession>
<name>A0A9P0HLV5_NEZVI</name>
<dbReference type="Gene3D" id="1.20.120.730">
    <property type="entry name" value="Sec23/Sec24 helical domain"/>
    <property type="match status" value="1"/>
</dbReference>
<evidence type="ECO:0000259" key="11">
    <source>
        <dbReference type="Pfam" id="PF04815"/>
    </source>
</evidence>
<comment type="similarity">
    <text evidence="3">Belongs to the SEC23/SEC24 family. SEC24 subfamily.</text>
</comment>
<feature type="compositionally biased region" description="Pro residues" evidence="7">
    <location>
        <begin position="457"/>
        <end position="471"/>
    </location>
</feature>
<evidence type="ECO:0000256" key="5">
    <source>
        <dbReference type="ARBA" id="ARBA00022927"/>
    </source>
</evidence>
<dbReference type="InterPro" id="IPR036180">
    <property type="entry name" value="Gelsolin-like_dom_sf"/>
</dbReference>
<evidence type="ECO:0000256" key="7">
    <source>
        <dbReference type="SAM" id="MobiDB-lite"/>
    </source>
</evidence>
<dbReference type="InterPro" id="IPR006896">
    <property type="entry name" value="Sec23/24_trunk_dom"/>
</dbReference>
<dbReference type="GO" id="GO:0090110">
    <property type="term" value="P:COPII-coated vesicle cargo loading"/>
    <property type="evidence" value="ECO:0007669"/>
    <property type="project" value="TreeGrafter"/>
</dbReference>
<evidence type="ECO:0000259" key="10">
    <source>
        <dbReference type="Pfam" id="PF04811"/>
    </source>
</evidence>
<feature type="compositionally biased region" description="Pro residues" evidence="7">
    <location>
        <begin position="320"/>
        <end position="336"/>
    </location>
</feature>
<proteinExistence type="inferred from homology"/>
<dbReference type="InterPro" id="IPR006895">
    <property type="entry name" value="Znf_Sec23_Sec24"/>
</dbReference>
<dbReference type="SUPFAM" id="SSF53300">
    <property type="entry name" value="vWA-like"/>
    <property type="match status" value="1"/>
</dbReference>
<feature type="region of interest" description="Disordered" evidence="7">
    <location>
        <begin position="1"/>
        <end position="499"/>
    </location>
</feature>
<evidence type="ECO:0000313" key="13">
    <source>
        <dbReference type="EMBL" id="CAH1404107.1"/>
    </source>
</evidence>
<feature type="domain" description="Sec23/Sec24 helical" evidence="11">
    <location>
        <begin position="1010"/>
        <end position="1110"/>
    </location>
</feature>
<evidence type="ECO:0000256" key="3">
    <source>
        <dbReference type="ARBA" id="ARBA00008334"/>
    </source>
</evidence>
<keyword evidence="4" id="KW-0813">Transport</keyword>
<dbReference type="SUPFAM" id="SSF82919">
    <property type="entry name" value="Zn-finger domain of Sec23/24"/>
    <property type="match status" value="1"/>
</dbReference>
<evidence type="ECO:0000256" key="2">
    <source>
        <dbReference type="ARBA" id="ARBA00004397"/>
    </source>
</evidence>
<dbReference type="InterPro" id="IPR036175">
    <property type="entry name" value="Sec23/24_helical_dom_sf"/>
</dbReference>
<sequence length="1258" mass="136951">MNPQYVSQSGGYGPHQGYGVPNSPPPTAASPLQQNAFPPQQSYSGIPSKTAAPSAFAQPYRPAANSPANMMPPPIQGGPQHGGPMSPQQHGGPMPQHGGPMPPQQHGGPLPPQQQNSPMSLPPHHQSGPMSHLQQSGPLPPQQSGPMPPQQHSGPMPSPQQSGPMSPQQQSGPMPPQQQIGPMPPQQQSGPMPPQKQSGPMPPQQQSGPMPPLQQSGPMPPQQQSGPMPPQQQSGPMPPQPQSGPMPPQQQSGPMPPQQQSGPMPPQHHGGPMPPQQHGGPMPPQQHGGSMSNNFQPPSSNIPLGYNSAPSHPGALPARGAPPMPLPVSSPGPGGPQHPSMYPPGSQQMGRPPMPQLNQLAGQMSTMNINGQPMPPMSQQHPGEYPGGGLQGPPSMGYAPPGQLSRYPAVNGGPPSQTMNGLPDTSGPGRPPQSRYPPMPESGGGQTTAYLPSPQQGYPPQPGFPSQPQPGYPGGIGQQQYAQQQRRLDPDQMPSPMQVMEDDQKTRSGVFYTHQKGQVPPLVTTEFIVQDQGNTSPRFMRSTMYNVPINSDMMKQASVPFGLVLSPMAEVADKEHPPPLVSFGEVGPVRCIRCKAYMCPNMQFIDGGRRFHCLLCKATTDVPAEYFQHLDHTGQRVDRFERAELVLGTYDIIATAEYCKDSQYPNPPALIFVIDVSYNNVKSGLVSLLCRQMKNILCNLPKERGQEKSPMKVGFITYNSAVHFYNIRPNLGQPQMLVVGDTQEMFMPLLDGFLVDPEESEGLIDALMTNIPMMFADTRETETILAPAIQAGLEALKASGCAGKLLVFHSSLPIAEAPGKLKNRDDRSLLGTDKEKTILLPQNQVYNTLGQDCVGAGVSVDLFITNNSYIDLATIGQVSRLTGGEIYKYTYFQAELDGERLITDVEKNIRRLCAFDAIMRVRTSTGIRPTDFYGHFYMSNTTDIELASIDPDKGIAVEIKHDDKLSEEEGVYIQVALLYTSLSGQRRIRVLNLVLKACSQMSELYRTCELDTVINFFAKQSVFKLLDASAKAVKESLINRSAQILACYRKNCASPTSAGQLILPECMKLLPLYINCLLKSDAISGGKDMTVDDKWFVMAAVLTMDVPSSLAYFYPRLYSLLDVEDNLPPPCIRCSSEKMADNGVYLLVNGIYMFLWLGLATPSDWVMSVFGVPSAAQVDIDRHRLPVLENPISERVRNTISSVADSNHRTMRLTIVRQRDKMEMVMKHFLVEDRGLDGSSSYVDFLCHLHKEIRNLLS</sequence>
<dbReference type="GO" id="GO:0008270">
    <property type="term" value="F:zinc ion binding"/>
    <property type="evidence" value="ECO:0007669"/>
    <property type="project" value="InterPro"/>
</dbReference>
<dbReference type="GO" id="GO:0070971">
    <property type="term" value="C:endoplasmic reticulum exit site"/>
    <property type="evidence" value="ECO:0007669"/>
    <property type="project" value="TreeGrafter"/>
</dbReference>
<evidence type="ECO:0000256" key="4">
    <source>
        <dbReference type="ARBA" id="ARBA00022448"/>
    </source>
</evidence>
<feature type="compositionally biased region" description="Polar residues" evidence="7">
    <location>
        <begin position="292"/>
        <end position="302"/>
    </location>
</feature>
<gene>
    <name evidence="13" type="ORF">NEZAVI_LOCUS12574</name>
</gene>
<keyword evidence="14" id="KW-1185">Reference proteome</keyword>
<feature type="compositionally biased region" description="Low complexity" evidence="7">
    <location>
        <begin position="82"/>
        <end position="108"/>
    </location>
</feature>
<evidence type="ECO:0008006" key="15">
    <source>
        <dbReference type="Google" id="ProtNLM"/>
    </source>
</evidence>
<keyword evidence="5" id="KW-0653">Protein transport</keyword>
<dbReference type="InterPro" id="IPR007123">
    <property type="entry name" value="Gelsolin-like_dom"/>
</dbReference>
<dbReference type="Gene3D" id="2.60.40.1670">
    <property type="entry name" value="beta-sandwich domain of Sec23/24"/>
    <property type="match status" value="1"/>
</dbReference>
<evidence type="ECO:0000256" key="1">
    <source>
        <dbReference type="ARBA" id="ARBA00004299"/>
    </source>
</evidence>
<feature type="compositionally biased region" description="Polar residues" evidence="7">
    <location>
        <begin position="356"/>
        <end position="381"/>
    </location>
</feature>
<dbReference type="FunFam" id="3.40.50.410:FF:000020">
    <property type="entry name" value="protein transport protein Sec24D isoform X1"/>
    <property type="match status" value="1"/>
</dbReference>
<dbReference type="Gene3D" id="3.40.20.10">
    <property type="entry name" value="Severin"/>
    <property type="match status" value="1"/>
</dbReference>
<dbReference type="PRINTS" id="PR01217">
    <property type="entry name" value="PRICHEXTENSN"/>
</dbReference>
<feature type="domain" description="Sec23/Sec24 trunk" evidence="10">
    <location>
        <begin position="665"/>
        <end position="909"/>
    </location>
</feature>
<feature type="compositionally biased region" description="Pro residues" evidence="7">
    <location>
        <begin position="429"/>
        <end position="440"/>
    </location>
</feature>
<evidence type="ECO:0000256" key="6">
    <source>
        <dbReference type="ARBA" id="ARBA00023329"/>
    </source>
</evidence>
<dbReference type="InterPro" id="IPR029006">
    <property type="entry name" value="ADF-H/Gelsolin-like_dom_sf"/>
</dbReference>
<dbReference type="GO" id="GO:0006886">
    <property type="term" value="P:intracellular protein transport"/>
    <property type="evidence" value="ECO:0007669"/>
    <property type="project" value="InterPro"/>
</dbReference>
<dbReference type="InterPro" id="IPR041742">
    <property type="entry name" value="Sec24-like_trunk_dom"/>
</dbReference>
<dbReference type="InterPro" id="IPR050550">
    <property type="entry name" value="SEC23_SEC24_subfamily"/>
</dbReference>
<dbReference type="Gene3D" id="2.30.30.380">
    <property type="entry name" value="Zn-finger domain of Sec23/24"/>
    <property type="match status" value="1"/>
</dbReference>
<organism evidence="13 14">
    <name type="scientific">Nezara viridula</name>
    <name type="common">Southern green stink bug</name>
    <name type="synonym">Cimex viridulus</name>
    <dbReference type="NCBI Taxonomy" id="85310"/>
    <lineage>
        <taxon>Eukaryota</taxon>
        <taxon>Metazoa</taxon>
        <taxon>Ecdysozoa</taxon>
        <taxon>Arthropoda</taxon>
        <taxon>Hexapoda</taxon>
        <taxon>Insecta</taxon>
        <taxon>Pterygota</taxon>
        <taxon>Neoptera</taxon>
        <taxon>Paraneoptera</taxon>
        <taxon>Hemiptera</taxon>
        <taxon>Heteroptera</taxon>
        <taxon>Panheteroptera</taxon>
        <taxon>Pentatomomorpha</taxon>
        <taxon>Pentatomoidea</taxon>
        <taxon>Pentatomidae</taxon>
        <taxon>Pentatominae</taxon>
        <taxon>Nezara</taxon>
    </lineage>
</organism>
<dbReference type="Pfam" id="PF00626">
    <property type="entry name" value="Gelsolin"/>
    <property type="match status" value="1"/>
</dbReference>
<dbReference type="SUPFAM" id="SSF81811">
    <property type="entry name" value="Helical domain of Sec23/24"/>
    <property type="match status" value="1"/>
</dbReference>
<protein>
    <recommendedName>
        <fullName evidence="15">Protein transport protein Sec24C</fullName>
    </recommendedName>
</protein>
<dbReference type="Pfam" id="PF04815">
    <property type="entry name" value="Sec23_helical"/>
    <property type="match status" value="1"/>
</dbReference>
<evidence type="ECO:0000259" key="12">
    <source>
        <dbReference type="Pfam" id="PF08033"/>
    </source>
</evidence>
<dbReference type="PROSITE" id="PS50890">
    <property type="entry name" value="PUA"/>
    <property type="match status" value="1"/>
</dbReference>
<dbReference type="OrthoDB" id="49016at2759"/>
<feature type="domain" description="Gelsolin-like" evidence="8">
    <location>
        <begin position="1128"/>
        <end position="1198"/>
    </location>
</feature>
<dbReference type="SUPFAM" id="SSF82754">
    <property type="entry name" value="C-terminal, gelsolin-like domain of Sec23/24"/>
    <property type="match status" value="1"/>
</dbReference>
<dbReference type="InterPro" id="IPR006900">
    <property type="entry name" value="Sec23/24_helical_dom"/>
</dbReference>
<dbReference type="InterPro" id="IPR012990">
    <property type="entry name" value="Beta-sandwich_Sec23_24"/>
</dbReference>
<dbReference type="Proteomes" id="UP001152798">
    <property type="component" value="Chromosome 6"/>
</dbReference>
<feature type="compositionally biased region" description="Low complexity" evidence="7">
    <location>
        <begin position="249"/>
        <end position="291"/>
    </location>
</feature>
<dbReference type="Gene3D" id="3.40.50.410">
    <property type="entry name" value="von Willebrand factor, type A domain"/>
    <property type="match status" value="1"/>
</dbReference>
<feature type="compositionally biased region" description="Pro residues" evidence="7">
    <location>
        <begin position="138"/>
        <end position="149"/>
    </location>
</feature>
<dbReference type="PANTHER" id="PTHR13803:SF4">
    <property type="entry name" value="SECRETORY 24CD, ISOFORM C"/>
    <property type="match status" value="1"/>
</dbReference>
<reference evidence="13" key="1">
    <citation type="submission" date="2022-01" db="EMBL/GenBank/DDBJ databases">
        <authorList>
            <person name="King R."/>
        </authorList>
    </citation>
    <scope>NUCLEOTIDE SEQUENCE</scope>
</reference>